<dbReference type="EMBL" id="BMEC01000014">
    <property type="protein sequence ID" value="GGC49902.1"/>
    <property type="molecule type" value="Genomic_DNA"/>
</dbReference>
<proteinExistence type="predicted"/>
<name>A0ABQ1MZA6_9BACT</name>
<reference evidence="2" key="1">
    <citation type="journal article" date="2019" name="Int. J. Syst. Evol. Microbiol.">
        <title>The Global Catalogue of Microorganisms (GCM) 10K type strain sequencing project: providing services to taxonomists for standard genome sequencing and annotation.</title>
        <authorList>
            <consortium name="The Broad Institute Genomics Platform"/>
            <consortium name="The Broad Institute Genome Sequencing Center for Infectious Disease"/>
            <person name="Wu L."/>
            <person name="Ma J."/>
        </authorList>
    </citation>
    <scope>NUCLEOTIDE SEQUENCE [LARGE SCALE GENOMIC DNA]</scope>
    <source>
        <strain evidence="2">CGMCC 1.10832</strain>
    </source>
</reference>
<accession>A0ABQ1MZA6</accession>
<keyword evidence="2" id="KW-1185">Reference proteome</keyword>
<sequence length="256" mass="28338">MNYIALSRYLIVSSLSIILLVSCGEDENEVGNPEENETPIVALVFSAQNPPINIPAALSSSQNDHAIAITGFLRQANGITSYATYFNVPDDAQVSHTPVHGSENNISAANDVTVYTWTYNNGNQFVTTAYQIVNTGDDYLYEIFFDFGEEEGLVKTLEGKESITDTKNGELSFKGFNEFDTELNYEWAESDLRVLNFKLFGFYNTIEITKNPDNSGALNIYSQGFKNADYTWNASGTSGTYTNYDAQGNQVDSGTW</sequence>
<organism evidence="1 2">
    <name type="scientific">Marivirga lumbricoides</name>
    <dbReference type="NCBI Taxonomy" id="1046115"/>
    <lineage>
        <taxon>Bacteria</taxon>
        <taxon>Pseudomonadati</taxon>
        <taxon>Bacteroidota</taxon>
        <taxon>Cytophagia</taxon>
        <taxon>Cytophagales</taxon>
        <taxon>Marivirgaceae</taxon>
        <taxon>Marivirga</taxon>
    </lineage>
</organism>
<protein>
    <recommendedName>
        <fullName evidence="3">PKD domain-containing protein</fullName>
    </recommendedName>
</protein>
<dbReference type="Proteomes" id="UP000636010">
    <property type="component" value="Unassembled WGS sequence"/>
</dbReference>
<dbReference type="RefSeq" id="WP_188466877.1">
    <property type="nucleotide sequence ID" value="NZ_BAABHU010000014.1"/>
</dbReference>
<evidence type="ECO:0008006" key="3">
    <source>
        <dbReference type="Google" id="ProtNLM"/>
    </source>
</evidence>
<evidence type="ECO:0000313" key="1">
    <source>
        <dbReference type="EMBL" id="GGC49902.1"/>
    </source>
</evidence>
<evidence type="ECO:0000313" key="2">
    <source>
        <dbReference type="Proteomes" id="UP000636010"/>
    </source>
</evidence>
<gene>
    <name evidence="1" type="ORF">GCM10011506_39370</name>
</gene>
<comment type="caution">
    <text evidence="1">The sequence shown here is derived from an EMBL/GenBank/DDBJ whole genome shotgun (WGS) entry which is preliminary data.</text>
</comment>